<protein>
    <recommendedName>
        <fullName evidence="7">Alpha-1,6-mannosyltransferase subunit</fullName>
    </recommendedName>
</protein>
<keyword evidence="4" id="KW-0812">Transmembrane</keyword>
<evidence type="ECO:0000256" key="4">
    <source>
        <dbReference type="SAM" id="Phobius"/>
    </source>
</evidence>
<gene>
    <name evidence="5" type="ORF">PENSTE_c006G06556</name>
</gene>
<evidence type="ECO:0000313" key="6">
    <source>
        <dbReference type="Proteomes" id="UP000191285"/>
    </source>
</evidence>
<evidence type="ECO:0000256" key="1">
    <source>
        <dbReference type="ARBA" id="ARBA00005664"/>
    </source>
</evidence>
<dbReference type="EMBL" id="MLKD01000006">
    <property type="protein sequence ID" value="OQE25409.1"/>
    <property type="molecule type" value="Genomic_DNA"/>
</dbReference>
<proteinExistence type="inferred from homology"/>
<evidence type="ECO:0000256" key="3">
    <source>
        <dbReference type="ARBA" id="ARBA00022679"/>
    </source>
</evidence>
<dbReference type="PANTHER" id="PTHR31306:SF10">
    <property type="entry name" value="ALPHA-1,6-MANNOSYLTRANSFERASE MNN11-RELATED"/>
    <property type="match status" value="1"/>
</dbReference>
<sequence length="316" mass="35712">MQFALPPRKSPHPLPIARSTRLPYHRRKQLKTVAIFAIAIATILYLFSHFTSSSSTSAVGPAGTTGVVIVTILDRKSFSESFIKKIVTNREDYAKRHGYTNFFASSSDFQEAVGDAPQSWGIIPAVRHAICKHPQTKYFFYLSAHALIMNPTQSLKSHLLDRAKLESLMMKDAPIVPPDSIIKTFTHLKEKDVDLIVTQDSEDLSPGSFILKNGDFARYFLDLWFDPLYRSYNFAKAETHGLDHIIQWHPTVLARTALVPQRLLNAYSKDSPSASADGIYRDGDLVLRFPGCEARGGDCEEMDPYYMLWQKRVKRA</sequence>
<evidence type="ECO:0000256" key="2">
    <source>
        <dbReference type="ARBA" id="ARBA00022676"/>
    </source>
</evidence>
<comment type="caution">
    <text evidence="5">The sequence shown here is derived from an EMBL/GenBank/DDBJ whole genome shotgun (WGS) entry which is preliminary data.</text>
</comment>
<evidence type="ECO:0008006" key="7">
    <source>
        <dbReference type="Google" id="ProtNLM"/>
    </source>
</evidence>
<dbReference type="FunFam" id="3.90.550.10:FF:000149">
    <property type="entry name" value="Alpha-1,6-mannosyltransferase subunit"/>
    <property type="match status" value="1"/>
</dbReference>
<dbReference type="Pfam" id="PF05637">
    <property type="entry name" value="Glyco_transf_34"/>
    <property type="match status" value="1"/>
</dbReference>
<dbReference type="GO" id="GO:0000136">
    <property type="term" value="C:mannan polymerase complex"/>
    <property type="evidence" value="ECO:0007669"/>
    <property type="project" value="TreeGrafter"/>
</dbReference>
<reference evidence="6" key="1">
    <citation type="journal article" date="2017" name="Nat. Microbiol.">
        <title>Global analysis of biosynthetic gene clusters reveals vast potential of secondary metabolite production in Penicillium species.</title>
        <authorList>
            <person name="Nielsen J.C."/>
            <person name="Grijseels S."/>
            <person name="Prigent S."/>
            <person name="Ji B."/>
            <person name="Dainat J."/>
            <person name="Nielsen K.F."/>
            <person name="Frisvad J.C."/>
            <person name="Workman M."/>
            <person name="Nielsen J."/>
        </authorList>
    </citation>
    <scope>NUCLEOTIDE SEQUENCE [LARGE SCALE GENOMIC DNA]</scope>
    <source>
        <strain evidence="6">IBT 24891</strain>
    </source>
</reference>
<keyword evidence="2" id="KW-0328">Glycosyltransferase</keyword>
<keyword evidence="4" id="KW-1133">Transmembrane helix</keyword>
<evidence type="ECO:0000313" key="5">
    <source>
        <dbReference type="EMBL" id="OQE25409.1"/>
    </source>
</evidence>
<dbReference type="STRING" id="303698.A0A1V6THS3"/>
<feature type="transmembrane region" description="Helical" evidence="4">
    <location>
        <begin position="30"/>
        <end position="47"/>
    </location>
</feature>
<keyword evidence="3" id="KW-0808">Transferase</keyword>
<dbReference type="GO" id="GO:0006487">
    <property type="term" value="P:protein N-linked glycosylation"/>
    <property type="evidence" value="ECO:0007669"/>
    <property type="project" value="TreeGrafter"/>
</dbReference>
<accession>A0A1V6THS3</accession>
<dbReference type="InterPro" id="IPR029044">
    <property type="entry name" value="Nucleotide-diphossugar_trans"/>
</dbReference>
<dbReference type="OrthoDB" id="205108at2759"/>
<keyword evidence="4" id="KW-0472">Membrane</keyword>
<dbReference type="Gene3D" id="3.90.550.10">
    <property type="entry name" value="Spore Coat Polysaccharide Biosynthesis Protein SpsA, Chain A"/>
    <property type="match status" value="1"/>
</dbReference>
<dbReference type="Proteomes" id="UP000191285">
    <property type="component" value="Unassembled WGS sequence"/>
</dbReference>
<dbReference type="PANTHER" id="PTHR31306">
    <property type="entry name" value="ALPHA-1,6-MANNOSYLTRANSFERASE MNN11-RELATED"/>
    <property type="match status" value="1"/>
</dbReference>
<dbReference type="InterPro" id="IPR008630">
    <property type="entry name" value="Glyco_trans_34"/>
</dbReference>
<name>A0A1V6THS3_9EURO</name>
<keyword evidence="6" id="KW-1185">Reference proteome</keyword>
<dbReference type="GO" id="GO:0000009">
    <property type="term" value="F:alpha-1,6-mannosyltransferase activity"/>
    <property type="evidence" value="ECO:0007669"/>
    <property type="project" value="TreeGrafter"/>
</dbReference>
<dbReference type="AlphaFoldDB" id="A0A1V6THS3"/>
<organism evidence="5 6">
    <name type="scientific">Penicillium steckii</name>
    <dbReference type="NCBI Taxonomy" id="303698"/>
    <lineage>
        <taxon>Eukaryota</taxon>
        <taxon>Fungi</taxon>
        <taxon>Dikarya</taxon>
        <taxon>Ascomycota</taxon>
        <taxon>Pezizomycotina</taxon>
        <taxon>Eurotiomycetes</taxon>
        <taxon>Eurotiomycetidae</taxon>
        <taxon>Eurotiales</taxon>
        <taxon>Aspergillaceae</taxon>
        <taxon>Penicillium</taxon>
    </lineage>
</organism>
<comment type="similarity">
    <text evidence="1">Belongs to the glycosyltransferase 34 family.</text>
</comment>